<dbReference type="EMBL" id="DXCF01000028">
    <property type="protein sequence ID" value="HIZ09890.1"/>
    <property type="molecule type" value="Genomic_DNA"/>
</dbReference>
<reference evidence="3" key="2">
    <citation type="submission" date="2021-04" db="EMBL/GenBank/DDBJ databases">
        <authorList>
            <person name="Gilroy R."/>
        </authorList>
    </citation>
    <scope>NUCLEOTIDE SEQUENCE</scope>
    <source>
        <strain evidence="3">CHK192-19661</strain>
    </source>
</reference>
<dbReference type="PANTHER" id="PTHR47406">
    <property type="entry name" value="COAGULATION FACTOR 5/8 TYPE, C-TERMINAL"/>
    <property type="match status" value="1"/>
</dbReference>
<reference evidence="3" key="1">
    <citation type="journal article" date="2021" name="PeerJ">
        <title>Extensive microbial diversity within the chicken gut microbiome revealed by metagenomics and culture.</title>
        <authorList>
            <person name="Gilroy R."/>
            <person name="Ravi A."/>
            <person name="Getino M."/>
            <person name="Pursley I."/>
            <person name="Horton D.L."/>
            <person name="Alikhan N.F."/>
            <person name="Baker D."/>
            <person name="Gharbi K."/>
            <person name="Hall N."/>
            <person name="Watson M."/>
            <person name="Adriaenssens E.M."/>
            <person name="Foster-Nyarko E."/>
            <person name="Jarju S."/>
            <person name="Secka A."/>
            <person name="Antonio M."/>
            <person name="Oren A."/>
            <person name="Chaudhuri R.R."/>
            <person name="La Ragione R."/>
            <person name="Hildebrand F."/>
            <person name="Pallen M.J."/>
        </authorList>
    </citation>
    <scope>NUCLEOTIDE SEQUENCE</scope>
    <source>
        <strain evidence="3">CHK192-19661</strain>
    </source>
</reference>
<evidence type="ECO:0000256" key="1">
    <source>
        <dbReference type="ARBA" id="ARBA00022801"/>
    </source>
</evidence>
<keyword evidence="2" id="KW-0732">Signal</keyword>
<dbReference type="Proteomes" id="UP000824025">
    <property type="component" value="Unassembled WGS sequence"/>
</dbReference>
<dbReference type="PROSITE" id="PS51257">
    <property type="entry name" value="PROKAR_LIPOPROTEIN"/>
    <property type="match status" value="1"/>
</dbReference>
<evidence type="ECO:0000313" key="4">
    <source>
        <dbReference type="Proteomes" id="UP000824025"/>
    </source>
</evidence>
<comment type="caution">
    <text evidence="3">The sequence shown here is derived from an EMBL/GenBank/DDBJ whole genome shotgun (WGS) entry which is preliminary data.</text>
</comment>
<feature type="signal peptide" evidence="2">
    <location>
        <begin position="1"/>
        <end position="19"/>
    </location>
</feature>
<organism evidence="3 4">
    <name type="scientific">Candidatus Borkfalkia avicola</name>
    <dbReference type="NCBI Taxonomy" id="2838503"/>
    <lineage>
        <taxon>Bacteria</taxon>
        <taxon>Bacillati</taxon>
        <taxon>Bacillota</taxon>
        <taxon>Clostridia</taxon>
        <taxon>Christensenellales</taxon>
        <taxon>Christensenellaceae</taxon>
        <taxon>Candidatus Borkfalkia</taxon>
    </lineage>
</organism>
<dbReference type="SUPFAM" id="SSF55545">
    <property type="entry name" value="beta-N-acetylhexosaminidase-like domain"/>
    <property type="match status" value="1"/>
</dbReference>
<dbReference type="GO" id="GO:0016787">
    <property type="term" value="F:hydrolase activity"/>
    <property type="evidence" value="ECO:0007669"/>
    <property type="project" value="UniProtKB-KW"/>
</dbReference>
<evidence type="ECO:0000313" key="3">
    <source>
        <dbReference type="EMBL" id="HIZ09890.1"/>
    </source>
</evidence>
<dbReference type="InterPro" id="IPR032287">
    <property type="entry name" value="DUF4838"/>
</dbReference>
<feature type="chain" id="PRO_5039373658" evidence="2">
    <location>
        <begin position="20"/>
        <end position="623"/>
    </location>
</feature>
<keyword evidence="1" id="KW-0378">Hydrolase</keyword>
<dbReference type="InterPro" id="IPR029018">
    <property type="entry name" value="Hex-like_dom2"/>
</dbReference>
<gene>
    <name evidence="3" type="ORF">H9726_05320</name>
</gene>
<evidence type="ECO:0000256" key="2">
    <source>
        <dbReference type="SAM" id="SignalP"/>
    </source>
</evidence>
<accession>A0A9D2D7I2</accession>
<name>A0A9D2D7I2_9FIRM</name>
<proteinExistence type="predicted"/>
<dbReference type="GO" id="GO:0005975">
    <property type="term" value="P:carbohydrate metabolic process"/>
    <property type="evidence" value="ECO:0007669"/>
    <property type="project" value="UniProtKB-ARBA"/>
</dbReference>
<dbReference type="Pfam" id="PF16126">
    <property type="entry name" value="DUF4838"/>
    <property type="match status" value="1"/>
</dbReference>
<dbReference type="AlphaFoldDB" id="A0A9D2D7I2"/>
<dbReference type="Gene3D" id="3.30.379.10">
    <property type="entry name" value="Chitobiase/beta-hexosaminidase domain 2-like"/>
    <property type="match status" value="1"/>
</dbReference>
<dbReference type="PANTHER" id="PTHR47406:SF2">
    <property type="entry name" value="ALPHA GLUCURONIDASE N-TERMINAL DOMAIN-CONTAINING PROTEIN"/>
    <property type="match status" value="1"/>
</dbReference>
<protein>
    <submittedName>
        <fullName evidence="3">DUF4838 domain-containing protein</fullName>
    </submittedName>
</protein>
<sequence length="623" mass="72201">MKKTAICLFLALVTLFAVACNKGGDPGGDTPEDPDAQYHRIVEDSDEKVWSAGAQVMVLPDARGSLVDEAATEFSRIFKMATGLSVELEYEADVAELDPNNYYYYIGNTDALQEEGIDISYELLGDSGVNIQTRDNVTYMAGATNKGTLYAVYEYMNRAYGYEFYAEGEEYTDDGTDANWKIFDYIYRPSIANPCMMAGELNADSSLYYKYRFQNYYETWVSDGGEVYYAHTYFKILDPDIYYEDHNNWYSPDKEHKNLCMTRDPAMIDEFVANCKKILEADGGLHKYFMLGQEDNFEFCGCTSCTQRVEELGGFTSAVVLEFTNEVVRRLNEWLEAEYPDREVIFVMFAYNNTKEPPVTWNEAEQKWEPVSDTLYTEKNLSVQYVPNFCDYYAPYSESKSIADHIDGWAALTDILTIWEYSTNFDNYFDCFHNFNSMAENIRLFESYGVDYIVEQSAYSTPTSEFSELRLYLWSKLMWDSSLDTDTLIADFMQHYYKDAAEEVTAYFNAIYGHVDELVETYGITVRSGGNECMNKSYWTYTTLSSIEDCIEEAFTAIEPLKTSDNELYEELYDRIDKQALWVQYWMSYWYEIYIDDIDAYKADWVSRARSHGITMYSEGVYI</sequence>